<dbReference type="VEuPathDB" id="ToxoDB:BESB_020210"/>
<keyword evidence="2" id="KW-1133">Transmembrane helix</keyword>
<dbReference type="GeneID" id="40307082"/>
<feature type="compositionally biased region" description="Acidic residues" evidence="1">
    <location>
        <begin position="42"/>
        <end position="52"/>
    </location>
</feature>
<dbReference type="EMBL" id="NWUJ01000012">
    <property type="protein sequence ID" value="PFH32080.1"/>
    <property type="molecule type" value="Genomic_DNA"/>
</dbReference>
<proteinExistence type="predicted"/>
<accession>A0A2A9M9M2</accession>
<dbReference type="RefSeq" id="XP_029216089.1">
    <property type="nucleotide sequence ID" value="XM_029360730.1"/>
</dbReference>
<evidence type="ECO:0000256" key="1">
    <source>
        <dbReference type="SAM" id="MobiDB-lite"/>
    </source>
</evidence>
<dbReference type="Proteomes" id="UP000224006">
    <property type="component" value="Chromosome XI"/>
</dbReference>
<gene>
    <name evidence="3" type="ORF">BESB_020210</name>
</gene>
<name>A0A2A9M9M2_BESBE</name>
<evidence type="ECO:0000313" key="4">
    <source>
        <dbReference type="Proteomes" id="UP000224006"/>
    </source>
</evidence>
<keyword evidence="4" id="KW-1185">Reference proteome</keyword>
<evidence type="ECO:0000313" key="3">
    <source>
        <dbReference type="EMBL" id="PFH32080.1"/>
    </source>
</evidence>
<organism evidence="3 4">
    <name type="scientific">Besnoitia besnoiti</name>
    <name type="common">Apicomplexan protozoan</name>
    <dbReference type="NCBI Taxonomy" id="94643"/>
    <lineage>
        <taxon>Eukaryota</taxon>
        <taxon>Sar</taxon>
        <taxon>Alveolata</taxon>
        <taxon>Apicomplexa</taxon>
        <taxon>Conoidasida</taxon>
        <taxon>Coccidia</taxon>
        <taxon>Eucoccidiorida</taxon>
        <taxon>Eimeriorina</taxon>
        <taxon>Sarcocystidae</taxon>
        <taxon>Besnoitia</taxon>
    </lineage>
</organism>
<feature type="region of interest" description="Disordered" evidence="1">
    <location>
        <begin position="26"/>
        <end position="52"/>
    </location>
</feature>
<feature type="transmembrane region" description="Helical" evidence="2">
    <location>
        <begin position="6"/>
        <end position="25"/>
    </location>
</feature>
<protein>
    <submittedName>
        <fullName evidence="3">Uncharacterized protein</fullName>
    </submittedName>
</protein>
<dbReference type="KEGG" id="bbes:BESB_020210"/>
<keyword evidence="2" id="KW-0472">Membrane</keyword>
<evidence type="ECO:0000256" key="2">
    <source>
        <dbReference type="SAM" id="Phobius"/>
    </source>
</evidence>
<keyword evidence="2" id="KW-0812">Transmembrane</keyword>
<sequence length="98" mass="10603">MAVAYALKYFWIVAMAACTGAVAGGNSMKTREGQNSQTLEVQPDDDYEDDGESCCNSSRLLYTQLTTITGIMFSDELGTSYEGALGSMTSLHPEVWLS</sequence>
<reference evidence="3 4" key="1">
    <citation type="submission" date="2017-09" db="EMBL/GenBank/DDBJ databases">
        <title>Genome sequencing of Besnoitia besnoiti strain Bb-Ger1.</title>
        <authorList>
            <person name="Schares G."/>
            <person name="Venepally P."/>
            <person name="Lorenzi H.A."/>
        </authorList>
    </citation>
    <scope>NUCLEOTIDE SEQUENCE [LARGE SCALE GENOMIC DNA]</scope>
    <source>
        <strain evidence="3 4">Bb-Ger1</strain>
    </source>
</reference>
<comment type="caution">
    <text evidence="3">The sequence shown here is derived from an EMBL/GenBank/DDBJ whole genome shotgun (WGS) entry which is preliminary data.</text>
</comment>
<dbReference type="AlphaFoldDB" id="A0A2A9M9M2"/>